<keyword evidence="3 6" id="KW-0378">Hydrolase</keyword>
<evidence type="ECO:0000256" key="1">
    <source>
        <dbReference type="ARBA" id="ARBA00005964"/>
    </source>
</evidence>
<gene>
    <name evidence="8" type="ORF">NQ318_021495</name>
</gene>
<dbReference type="GO" id="GO:0052689">
    <property type="term" value="F:carboxylic ester hydrolase activity"/>
    <property type="evidence" value="ECO:0007669"/>
    <property type="project" value="UniProtKB-KW"/>
</dbReference>
<evidence type="ECO:0000313" key="9">
    <source>
        <dbReference type="Proteomes" id="UP001162162"/>
    </source>
</evidence>
<keyword evidence="5" id="KW-0325">Glycoprotein</keyword>
<sequence length="361" mass="39866">MDSYTIGIARCFTEKLYYGVLSSRTGLRSERHSTHVPPPEVTTPLGKVQGEWRISYDGRQYAAFLGIPYAKPPIGTLRFEEPQPIEPWIGIWNATQSYICVQRTLGPSGTIIGNEDCLYINVFIPDTNEEKLDVVVHIHGGGFAVGSGLDYLDPKYVMDRDIVFVTFNYRLGALGFLSTEDPIMPGNNGLKDQVLALKWVQQNIASFGGDPNSITLNGFSAGAASVHLHYFSPLSKGLFHRGWSMSGTATNDWAISINAAERAKNLATLVGCPSSDSKNLVECLKTRPASLLLQKTKHLAELPLITIFAPTVDNMTKKPFLLDHPRKLLLEKNVLDVPWITSVTRNEGIFVVASFNNFYTG</sequence>
<dbReference type="InterPro" id="IPR002018">
    <property type="entry name" value="CarbesteraseB"/>
</dbReference>
<keyword evidence="4" id="KW-1015">Disulfide bond</keyword>
<evidence type="ECO:0000256" key="6">
    <source>
        <dbReference type="RuleBase" id="RU361235"/>
    </source>
</evidence>
<comment type="similarity">
    <text evidence="1 6">Belongs to the type-B carboxylesterase/lipase family.</text>
</comment>
<reference evidence="8" key="1">
    <citation type="journal article" date="2023" name="Insect Mol. Biol.">
        <title>Genome sequencing provides insights into the evolution of gene families encoding plant cell wall-degrading enzymes in longhorned beetles.</title>
        <authorList>
            <person name="Shin N.R."/>
            <person name="Okamura Y."/>
            <person name="Kirsch R."/>
            <person name="Pauchet Y."/>
        </authorList>
    </citation>
    <scope>NUCLEOTIDE SEQUENCE</scope>
    <source>
        <strain evidence="8">AMC_N1</strain>
    </source>
</reference>
<evidence type="ECO:0000256" key="5">
    <source>
        <dbReference type="ARBA" id="ARBA00023180"/>
    </source>
</evidence>
<dbReference type="PROSITE" id="PS00941">
    <property type="entry name" value="CARBOXYLESTERASE_B_2"/>
    <property type="match status" value="1"/>
</dbReference>
<dbReference type="Pfam" id="PF00135">
    <property type="entry name" value="COesterase"/>
    <property type="match status" value="1"/>
</dbReference>
<dbReference type="AlphaFoldDB" id="A0AAV8ZBW9"/>
<comment type="caution">
    <text evidence="8">The sequence shown here is derived from an EMBL/GenBank/DDBJ whole genome shotgun (WGS) entry which is preliminary data.</text>
</comment>
<dbReference type="Gene3D" id="3.40.50.1820">
    <property type="entry name" value="alpha/beta hydrolase"/>
    <property type="match status" value="1"/>
</dbReference>
<evidence type="ECO:0000259" key="7">
    <source>
        <dbReference type="Pfam" id="PF00135"/>
    </source>
</evidence>
<evidence type="ECO:0000256" key="3">
    <source>
        <dbReference type="ARBA" id="ARBA00022801"/>
    </source>
</evidence>
<organism evidence="8 9">
    <name type="scientific">Aromia moschata</name>
    <dbReference type="NCBI Taxonomy" id="1265417"/>
    <lineage>
        <taxon>Eukaryota</taxon>
        <taxon>Metazoa</taxon>
        <taxon>Ecdysozoa</taxon>
        <taxon>Arthropoda</taxon>
        <taxon>Hexapoda</taxon>
        <taxon>Insecta</taxon>
        <taxon>Pterygota</taxon>
        <taxon>Neoptera</taxon>
        <taxon>Endopterygota</taxon>
        <taxon>Coleoptera</taxon>
        <taxon>Polyphaga</taxon>
        <taxon>Cucujiformia</taxon>
        <taxon>Chrysomeloidea</taxon>
        <taxon>Cerambycidae</taxon>
        <taxon>Cerambycinae</taxon>
        <taxon>Callichromatini</taxon>
        <taxon>Aromia</taxon>
    </lineage>
</organism>
<evidence type="ECO:0000256" key="4">
    <source>
        <dbReference type="ARBA" id="ARBA00023157"/>
    </source>
</evidence>
<dbReference type="InterPro" id="IPR029058">
    <property type="entry name" value="AB_hydrolase_fold"/>
</dbReference>
<keyword evidence="9" id="KW-1185">Reference proteome</keyword>
<feature type="domain" description="Carboxylesterase type B" evidence="7">
    <location>
        <begin position="38"/>
        <end position="355"/>
    </location>
</feature>
<dbReference type="PROSITE" id="PS00122">
    <property type="entry name" value="CARBOXYLESTERASE_B_1"/>
    <property type="match status" value="1"/>
</dbReference>
<proteinExistence type="inferred from homology"/>
<dbReference type="PANTHER" id="PTHR43142">
    <property type="entry name" value="CARBOXYLIC ESTER HYDROLASE"/>
    <property type="match status" value="1"/>
</dbReference>
<dbReference type="Proteomes" id="UP001162162">
    <property type="component" value="Unassembled WGS sequence"/>
</dbReference>
<dbReference type="InterPro" id="IPR019826">
    <property type="entry name" value="Carboxylesterase_B_AS"/>
</dbReference>
<dbReference type="EMBL" id="JAPWTK010000004">
    <property type="protein sequence ID" value="KAJ8961877.1"/>
    <property type="molecule type" value="Genomic_DNA"/>
</dbReference>
<dbReference type="SUPFAM" id="SSF53474">
    <property type="entry name" value="alpha/beta-Hydrolases"/>
    <property type="match status" value="1"/>
</dbReference>
<keyword evidence="2" id="KW-0719">Serine esterase</keyword>
<dbReference type="EC" id="3.1.1.-" evidence="6"/>
<evidence type="ECO:0000256" key="2">
    <source>
        <dbReference type="ARBA" id="ARBA00022487"/>
    </source>
</evidence>
<name>A0AAV8ZBW9_9CUCU</name>
<accession>A0AAV8ZBW9</accession>
<evidence type="ECO:0000313" key="8">
    <source>
        <dbReference type="EMBL" id="KAJ8961877.1"/>
    </source>
</evidence>
<dbReference type="InterPro" id="IPR019819">
    <property type="entry name" value="Carboxylesterase_B_CS"/>
</dbReference>
<protein>
    <recommendedName>
        <fullName evidence="6">Carboxylic ester hydrolase</fullName>
        <ecNumber evidence="6">3.1.1.-</ecNumber>
    </recommendedName>
</protein>
<dbReference type="PANTHER" id="PTHR43142:SF1">
    <property type="entry name" value="CARBOXYLIC ESTER HYDROLASE"/>
    <property type="match status" value="1"/>
</dbReference>